<feature type="region of interest" description="Disordered" evidence="7">
    <location>
        <begin position="418"/>
        <end position="501"/>
    </location>
</feature>
<evidence type="ECO:0000256" key="2">
    <source>
        <dbReference type="ARBA" id="ARBA00022723"/>
    </source>
</evidence>
<gene>
    <name evidence="10" type="primary">LOC117577915</name>
</gene>
<keyword evidence="4 6" id="KW-0862">Zinc</keyword>
<dbReference type="Gene3D" id="2.10.110.10">
    <property type="entry name" value="Cysteine Rich Protein"/>
    <property type="match status" value="3"/>
</dbReference>
<feature type="compositionally biased region" description="Basic residues" evidence="7">
    <location>
        <begin position="62"/>
        <end position="78"/>
    </location>
</feature>
<feature type="domain" description="LIM zinc-binding" evidence="8">
    <location>
        <begin position="598"/>
        <end position="659"/>
    </location>
</feature>
<dbReference type="GeneID" id="117577915"/>
<dbReference type="GO" id="GO:0005634">
    <property type="term" value="C:nucleus"/>
    <property type="evidence" value="ECO:0007669"/>
    <property type="project" value="TreeGrafter"/>
</dbReference>
<dbReference type="GO" id="GO:0005667">
    <property type="term" value="C:transcription regulator complex"/>
    <property type="evidence" value="ECO:0007669"/>
    <property type="project" value="TreeGrafter"/>
</dbReference>
<feature type="compositionally biased region" description="Low complexity" evidence="7">
    <location>
        <begin position="309"/>
        <end position="342"/>
    </location>
</feature>
<dbReference type="InterPro" id="IPR047247">
    <property type="entry name" value="Ajuba-like_LIM2"/>
</dbReference>
<feature type="domain" description="LIM zinc-binding" evidence="8">
    <location>
        <begin position="663"/>
        <end position="723"/>
    </location>
</feature>
<keyword evidence="5 6" id="KW-0440">LIM domain</keyword>
<dbReference type="SUPFAM" id="SSF57716">
    <property type="entry name" value="Glucocorticoid receptor-like (DNA-binding domain)"/>
    <property type="match status" value="3"/>
</dbReference>
<feature type="domain" description="LIM zinc-binding" evidence="8">
    <location>
        <begin position="724"/>
        <end position="792"/>
    </location>
</feature>
<accession>A0A9C6TD15</accession>
<organism evidence="9 10">
    <name type="scientific">Drosophila albomicans</name>
    <name type="common">Fruit fly</name>
    <dbReference type="NCBI Taxonomy" id="7291"/>
    <lineage>
        <taxon>Eukaryota</taxon>
        <taxon>Metazoa</taxon>
        <taxon>Ecdysozoa</taxon>
        <taxon>Arthropoda</taxon>
        <taxon>Hexapoda</taxon>
        <taxon>Insecta</taxon>
        <taxon>Pterygota</taxon>
        <taxon>Neoptera</taxon>
        <taxon>Endopterygota</taxon>
        <taxon>Diptera</taxon>
        <taxon>Brachycera</taxon>
        <taxon>Muscomorpha</taxon>
        <taxon>Ephydroidea</taxon>
        <taxon>Drosophilidae</taxon>
        <taxon>Drosophila</taxon>
    </lineage>
</organism>
<dbReference type="AlphaFoldDB" id="A0A9C6TD15"/>
<dbReference type="GO" id="GO:0007010">
    <property type="term" value="P:cytoskeleton organization"/>
    <property type="evidence" value="ECO:0007669"/>
    <property type="project" value="TreeGrafter"/>
</dbReference>
<evidence type="ECO:0000259" key="8">
    <source>
        <dbReference type="PROSITE" id="PS50023"/>
    </source>
</evidence>
<dbReference type="PANTHER" id="PTHR24219:SF4">
    <property type="entry name" value="LIM DOMAIN-CONTAINING PROTEIN JUB"/>
    <property type="match status" value="1"/>
</dbReference>
<reference evidence="10" key="1">
    <citation type="submission" date="2025-08" db="UniProtKB">
        <authorList>
            <consortium name="RefSeq"/>
        </authorList>
    </citation>
    <scope>IDENTIFICATION</scope>
    <source>
        <strain evidence="10">15112-1751.03</strain>
        <tissue evidence="10">Whole Adult</tissue>
    </source>
</reference>
<dbReference type="PROSITE" id="PS50023">
    <property type="entry name" value="LIM_DOMAIN_2"/>
    <property type="match status" value="3"/>
</dbReference>
<dbReference type="GO" id="GO:0001666">
    <property type="term" value="P:response to hypoxia"/>
    <property type="evidence" value="ECO:0007669"/>
    <property type="project" value="TreeGrafter"/>
</dbReference>
<dbReference type="GO" id="GO:0005912">
    <property type="term" value="C:adherens junction"/>
    <property type="evidence" value="ECO:0007669"/>
    <property type="project" value="TreeGrafter"/>
</dbReference>
<dbReference type="FunFam" id="2.10.110.10:FF:000036">
    <property type="entry name" value="LIM domain-containing protein 1"/>
    <property type="match status" value="1"/>
</dbReference>
<evidence type="ECO:0000256" key="6">
    <source>
        <dbReference type="PROSITE-ProRule" id="PRU00125"/>
    </source>
</evidence>
<evidence type="ECO:0000256" key="1">
    <source>
        <dbReference type="ARBA" id="ARBA00009611"/>
    </source>
</evidence>
<proteinExistence type="inferred from homology"/>
<dbReference type="Proteomes" id="UP000515160">
    <property type="component" value="Chromosome X"/>
</dbReference>
<dbReference type="GO" id="GO:0003714">
    <property type="term" value="F:transcription corepressor activity"/>
    <property type="evidence" value="ECO:0007669"/>
    <property type="project" value="TreeGrafter"/>
</dbReference>
<dbReference type="OrthoDB" id="25414at2759"/>
<dbReference type="CDD" id="cd09438">
    <property type="entry name" value="LIM3_Ajuba_like"/>
    <property type="match status" value="1"/>
</dbReference>
<sequence>MTTQRTHRNATSAVVGGGGPGGGVGDSDYETLMQRLHIGSYQRSPGAIEHYMHEPQQQQQQQHHHQQQQQLHHHHHHQQQQQQQLMQPRLPSSEDYTLYERGSIIAASKYATATPKTSMDHMLGMMGNGGGGSGSGNNSSSSMGSAAMLQQRGGGSPHIYAPTAQVLGQRIVPQKHSPVYENLEFYGQFDTNQKRAQPQSPASRQSVMLNDYLLMQPIGGGRFAHTPVPEATTIATVGAGASKHSHPHTHPHPIEELSATAPIYENIIPHSGQRAQPQASPATASIYQHTEMATPTPHNVELNALQLSASSSSSPLHQRSISSNSSAAATGAGSAAGTTVGGLHSPTQRYRNLSLPSHLSPMASPVTVATKLQLQQHTPLKQPQQAQLGINVSVNPNYIEDINSSDYVCMTANLHRSSNSNNTNTNNHTNSNSNSNSNTNSNNTNSISNNNTKSRSPNNVRLSAASPQPPPPSQQQPLPQQQQQPLPQQQQQQPQQLLQSSHLQSQPLPIQTMATTTASAAQPLQLRATPLATTAPLAVATSPTPSQSSTGLTKNLLPYSVTPPRPAGPTEAQRKIEELTRQLEEEIEQSEEHGEYFGICHTCGEKVKGAGQACQAMGNLYHTNCFICCSCGRALRGKAFYNVHGRVYCEEDYMYSGFQQTAEKCAICGHLIMEMILQAMGKSYHPGCFRCCICNECLDGVPFTVDVDHKIYCVNDYHRMFAPKCASCGKGITPVEGTDETVRVVSMDKDFHVDCYICEECGMQLTDEPDKRCYPLDGRLLCRGCHLQRLALQSSPHTRHQEPVCASYQYMG</sequence>
<feature type="region of interest" description="Disordered" evidence="7">
    <location>
        <begin position="54"/>
        <end position="88"/>
    </location>
</feature>
<dbReference type="InterPro" id="IPR047172">
    <property type="entry name" value="Ajuba-like"/>
</dbReference>
<protein>
    <submittedName>
        <fullName evidence="10">LIM domain-containing protein jub isoform X2</fullName>
    </submittedName>
</protein>
<feature type="compositionally biased region" description="Gly residues" evidence="7">
    <location>
        <begin position="126"/>
        <end position="135"/>
    </location>
</feature>
<feature type="compositionally biased region" description="Polar residues" evidence="7">
    <location>
        <begin position="345"/>
        <end position="357"/>
    </location>
</feature>
<dbReference type="FunFam" id="2.10.110.10:FF:000028">
    <property type="entry name" value="LIM domain-containing protein 1"/>
    <property type="match status" value="1"/>
</dbReference>
<dbReference type="InterPro" id="IPR047248">
    <property type="entry name" value="Ajuba-like_LIM3"/>
</dbReference>
<evidence type="ECO:0000313" key="9">
    <source>
        <dbReference type="Proteomes" id="UP000515160"/>
    </source>
</evidence>
<evidence type="ECO:0000256" key="7">
    <source>
        <dbReference type="SAM" id="MobiDB-lite"/>
    </source>
</evidence>
<feature type="region of interest" description="Disordered" evidence="7">
    <location>
        <begin position="121"/>
        <end position="154"/>
    </location>
</feature>
<dbReference type="GO" id="GO:0000932">
    <property type="term" value="C:P-body"/>
    <property type="evidence" value="ECO:0007669"/>
    <property type="project" value="TreeGrafter"/>
</dbReference>
<dbReference type="GO" id="GO:0035331">
    <property type="term" value="P:negative regulation of hippo signaling"/>
    <property type="evidence" value="ECO:0007669"/>
    <property type="project" value="TreeGrafter"/>
</dbReference>
<keyword evidence="9" id="KW-1185">Reference proteome</keyword>
<dbReference type="RefSeq" id="XP_051864112.1">
    <property type="nucleotide sequence ID" value="XM_052008152.1"/>
</dbReference>
<dbReference type="FunFam" id="2.10.110.10:FF:000037">
    <property type="entry name" value="LIM domain-containing protein 1"/>
    <property type="match status" value="1"/>
</dbReference>
<evidence type="ECO:0000313" key="10">
    <source>
        <dbReference type="RefSeq" id="XP_051864112.1"/>
    </source>
</evidence>
<dbReference type="CDD" id="cd09352">
    <property type="entry name" value="LIM1_Ajuba_like"/>
    <property type="match status" value="1"/>
</dbReference>
<feature type="compositionally biased region" description="Low complexity" evidence="7">
    <location>
        <begin position="475"/>
        <end position="501"/>
    </location>
</feature>
<feature type="compositionally biased region" description="Low complexity" evidence="7">
    <location>
        <begin position="418"/>
        <end position="452"/>
    </location>
</feature>
<dbReference type="PANTHER" id="PTHR24219">
    <property type="entry name" value="LIM DOMAIN-CONTAINING PROTEIN JUB"/>
    <property type="match status" value="1"/>
</dbReference>
<evidence type="ECO:0000256" key="5">
    <source>
        <dbReference type="ARBA" id="ARBA00023038"/>
    </source>
</evidence>
<evidence type="ECO:0000256" key="3">
    <source>
        <dbReference type="ARBA" id="ARBA00022737"/>
    </source>
</evidence>
<dbReference type="GO" id="GO:0046872">
    <property type="term" value="F:metal ion binding"/>
    <property type="evidence" value="ECO:0007669"/>
    <property type="project" value="UniProtKB-KW"/>
</dbReference>
<comment type="similarity">
    <text evidence="1">Belongs to the zyxin/ajuba family.</text>
</comment>
<dbReference type="CDD" id="cd09355">
    <property type="entry name" value="LIM2_Ajuba_like"/>
    <property type="match status" value="1"/>
</dbReference>
<dbReference type="Pfam" id="PF00412">
    <property type="entry name" value="LIM"/>
    <property type="match status" value="3"/>
</dbReference>
<feature type="compositionally biased region" description="Gly residues" evidence="7">
    <location>
        <begin position="15"/>
        <end position="25"/>
    </location>
</feature>
<keyword evidence="2 6" id="KW-0479">Metal-binding</keyword>
<dbReference type="InterPro" id="IPR001781">
    <property type="entry name" value="Znf_LIM"/>
</dbReference>
<feature type="compositionally biased region" description="Low complexity" evidence="7">
    <location>
        <begin position="136"/>
        <end position="145"/>
    </location>
</feature>
<feature type="region of interest" description="Disordered" evidence="7">
    <location>
        <begin position="538"/>
        <end position="573"/>
    </location>
</feature>
<dbReference type="InterPro" id="IPR047245">
    <property type="entry name" value="Ajuba-like_LIM1"/>
</dbReference>
<feature type="region of interest" description="Disordered" evidence="7">
    <location>
        <begin position="1"/>
        <end position="28"/>
    </location>
</feature>
<evidence type="ECO:0000256" key="4">
    <source>
        <dbReference type="ARBA" id="ARBA00022833"/>
    </source>
</evidence>
<name>A0A9C6TD15_DROAB</name>
<keyword evidence="3" id="KW-0677">Repeat</keyword>
<dbReference type="SMART" id="SM00132">
    <property type="entry name" value="LIM"/>
    <property type="match status" value="3"/>
</dbReference>
<dbReference type="CTD" id="32351"/>
<feature type="region of interest" description="Disordered" evidence="7">
    <location>
        <begin position="309"/>
        <end position="358"/>
    </location>
</feature>